<dbReference type="EMBL" id="BMAV01004185">
    <property type="protein sequence ID" value="GFY44319.1"/>
    <property type="molecule type" value="Genomic_DNA"/>
</dbReference>
<evidence type="ECO:0000313" key="2">
    <source>
        <dbReference type="Proteomes" id="UP000886998"/>
    </source>
</evidence>
<comment type="caution">
    <text evidence="1">The sequence shown here is derived from an EMBL/GenBank/DDBJ whole genome shotgun (WGS) entry which is preliminary data.</text>
</comment>
<dbReference type="AlphaFoldDB" id="A0A8X6WZS4"/>
<evidence type="ECO:0000313" key="1">
    <source>
        <dbReference type="EMBL" id="GFY44319.1"/>
    </source>
</evidence>
<reference evidence="1" key="1">
    <citation type="submission" date="2020-08" db="EMBL/GenBank/DDBJ databases">
        <title>Multicomponent nature underlies the extraordinary mechanical properties of spider dragline silk.</title>
        <authorList>
            <person name="Kono N."/>
            <person name="Nakamura H."/>
            <person name="Mori M."/>
            <person name="Yoshida Y."/>
            <person name="Ohtoshi R."/>
            <person name="Malay A.D."/>
            <person name="Moran D.A.P."/>
            <person name="Tomita M."/>
            <person name="Numata K."/>
            <person name="Arakawa K."/>
        </authorList>
    </citation>
    <scope>NUCLEOTIDE SEQUENCE</scope>
</reference>
<proteinExistence type="predicted"/>
<protein>
    <submittedName>
        <fullName evidence="1">Uncharacterized protein</fullName>
    </submittedName>
</protein>
<dbReference type="Proteomes" id="UP000886998">
    <property type="component" value="Unassembled WGS sequence"/>
</dbReference>
<keyword evidence="2" id="KW-1185">Reference proteome</keyword>
<accession>A0A8X6WZS4</accession>
<sequence length="169" mass="18554">MGRPPGRNDQEAGTARAGQAQQMRLGFLLETAGTKENSGSFSTARLGFWVQQVLQGLHFEHLALKEVQKHASSCPRRNMLNRWGSLHEITFSLGTDPRSTGEVRIVFSSFRKSTNLEDCGSRKLMNRYLPTKMGGRVNALKLDGSEDSSCECLELDKPLSVSNILGGGV</sequence>
<gene>
    <name evidence="1" type="ORF">TNIN_400541</name>
</gene>
<name>A0A8X6WZS4_9ARAC</name>
<organism evidence="1 2">
    <name type="scientific">Trichonephila inaurata madagascariensis</name>
    <dbReference type="NCBI Taxonomy" id="2747483"/>
    <lineage>
        <taxon>Eukaryota</taxon>
        <taxon>Metazoa</taxon>
        <taxon>Ecdysozoa</taxon>
        <taxon>Arthropoda</taxon>
        <taxon>Chelicerata</taxon>
        <taxon>Arachnida</taxon>
        <taxon>Araneae</taxon>
        <taxon>Araneomorphae</taxon>
        <taxon>Entelegynae</taxon>
        <taxon>Araneoidea</taxon>
        <taxon>Nephilidae</taxon>
        <taxon>Trichonephila</taxon>
        <taxon>Trichonephila inaurata</taxon>
    </lineage>
</organism>